<reference evidence="2 3" key="1">
    <citation type="submission" date="2021-03" db="EMBL/GenBank/DDBJ databases">
        <authorList>
            <person name="King G.J."/>
            <person name="Bancroft I."/>
            <person name="Baten A."/>
            <person name="Bloomfield J."/>
            <person name="Borpatragohain P."/>
            <person name="He Z."/>
            <person name="Irish N."/>
            <person name="Irwin J."/>
            <person name="Liu K."/>
            <person name="Mauleon R.P."/>
            <person name="Moore J."/>
            <person name="Morris R."/>
            <person name="Ostergaard L."/>
            <person name="Wang B."/>
            <person name="Wells R."/>
        </authorList>
    </citation>
    <scope>NUCLEOTIDE SEQUENCE [LARGE SCALE GENOMIC DNA]</scope>
    <source>
        <strain evidence="2">R-o-18</strain>
        <tissue evidence="2">Leaf</tissue>
    </source>
</reference>
<feature type="region of interest" description="Disordered" evidence="1">
    <location>
        <begin position="25"/>
        <end position="106"/>
    </location>
</feature>
<evidence type="ECO:0000313" key="2">
    <source>
        <dbReference type="EMBL" id="KAG5389342.1"/>
    </source>
</evidence>
<dbReference type="EMBL" id="JADBGQ010000007">
    <property type="protein sequence ID" value="KAG5389342.1"/>
    <property type="molecule type" value="Genomic_DNA"/>
</dbReference>
<keyword evidence="3" id="KW-1185">Reference proteome</keyword>
<feature type="non-terminal residue" evidence="2">
    <location>
        <position position="1"/>
    </location>
</feature>
<sequence length="130" mass="14598">GQIETHHEGRRFSCSSRRLLRLLRDRRSLETHDRSKPTTKDNVPLAPSQEGSNPTKDDVSLSLSLSLSLCPEGASSDDAKPPRTTFASVLTASPPTMQSHHGRRRLWSSRRLLRRVSRSSLRSLPKVESM</sequence>
<dbReference type="Proteomes" id="UP000823674">
    <property type="component" value="Chromosome A08"/>
</dbReference>
<protein>
    <submittedName>
        <fullName evidence="2">Uncharacterized protein</fullName>
    </submittedName>
</protein>
<gene>
    <name evidence="2" type="primary">A08g507300.1_BraROA</name>
    <name evidence="2" type="ORF">IGI04_030883</name>
</gene>
<accession>A0ABQ7LS15</accession>
<feature type="compositionally biased region" description="Basic and acidic residues" evidence="1">
    <location>
        <begin position="25"/>
        <end position="39"/>
    </location>
</feature>
<comment type="caution">
    <text evidence="2">The sequence shown here is derived from an EMBL/GenBank/DDBJ whole genome shotgun (WGS) entry which is preliminary data.</text>
</comment>
<feature type="compositionally biased region" description="Polar residues" evidence="1">
    <location>
        <begin position="85"/>
        <end position="99"/>
    </location>
</feature>
<feature type="compositionally biased region" description="Low complexity" evidence="1">
    <location>
        <begin position="60"/>
        <end position="69"/>
    </location>
</feature>
<organism evidence="2 3">
    <name type="scientific">Brassica rapa subsp. trilocularis</name>
    <dbReference type="NCBI Taxonomy" id="1813537"/>
    <lineage>
        <taxon>Eukaryota</taxon>
        <taxon>Viridiplantae</taxon>
        <taxon>Streptophyta</taxon>
        <taxon>Embryophyta</taxon>
        <taxon>Tracheophyta</taxon>
        <taxon>Spermatophyta</taxon>
        <taxon>Magnoliopsida</taxon>
        <taxon>eudicotyledons</taxon>
        <taxon>Gunneridae</taxon>
        <taxon>Pentapetalae</taxon>
        <taxon>rosids</taxon>
        <taxon>malvids</taxon>
        <taxon>Brassicales</taxon>
        <taxon>Brassicaceae</taxon>
        <taxon>Brassiceae</taxon>
        <taxon>Brassica</taxon>
    </lineage>
</organism>
<evidence type="ECO:0000313" key="3">
    <source>
        <dbReference type="Proteomes" id="UP000823674"/>
    </source>
</evidence>
<proteinExistence type="predicted"/>
<name>A0ABQ7LS15_BRACM</name>
<evidence type="ECO:0000256" key="1">
    <source>
        <dbReference type="SAM" id="MobiDB-lite"/>
    </source>
</evidence>